<evidence type="ECO:0000256" key="4">
    <source>
        <dbReference type="ARBA" id="ARBA00023163"/>
    </source>
</evidence>
<keyword evidence="3" id="KW-0010">Activator</keyword>
<dbReference type="PROSITE" id="PS50042">
    <property type="entry name" value="CNMP_BINDING_3"/>
    <property type="match status" value="1"/>
</dbReference>
<keyword evidence="8" id="KW-1185">Reference proteome</keyword>
<dbReference type="PROSITE" id="PS51063">
    <property type="entry name" value="HTH_CRP_2"/>
    <property type="match status" value="1"/>
</dbReference>
<dbReference type="SUPFAM" id="SSF51206">
    <property type="entry name" value="cAMP-binding domain-like"/>
    <property type="match status" value="1"/>
</dbReference>
<dbReference type="GO" id="GO:0003700">
    <property type="term" value="F:DNA-binding transcription factor activity"/>
    <property type="evidence" value="ECO:0007669"/>
    <property type="project" value="TreeGrafter"/>
</dbReference>
<keyword evidence="1" id="KW-0805">Transcription regulation</keyword>
<evidence type="ECO:0000313" key="7">
    <source>
        <dbReference type="EMBL" id="SDR01605.1"/>
    </source>
</evidence>
<sequence>MKGDSLEHNESAKKLCVSLVPIFNHLDHSEQVDVAKTSRSKTYEKKEIIFQAGDPSEYLYIVHRGKVKIYNLSESGKEQLIRILNPGDFMGELSVFTDELLTSYAETVERTEICAIHKNDLQEFLVEKPTISFKILAESSKRLKDAEKSIERLSSKDVEKRLASYLMEQVEKKTNSGAASEIILPMSKKDLAKDLASYIGSTQETLSRRLTSFEEKGWIKQTGQRKIKLIDMEALQDIVE</sequence>
<feature type="domain" description="HTH crp-type" evidence="6">
    <location>
        <begin position="156"/>
        <end position="233"/>
    </location>
</feature>
<dbReference type="CDD" id="cd00038">
    <property type="entry name" value="CAP_ED"/>
    <property type="match status" value="1"/>
</dbReference>
<evidence type="ECO:0000256" key="1">
    <source>
        <dbReference type="ARBA" id="ARBA00023015"/>
    </source>
</evidence>
<evidence type="ECO:0000259" key="6">
    <source>
        <dbReference type="PROSITE" id="PS51063"/>
    </source>
</evidence>
<organism evidence="7 8">
    <name type="scientific">Virgibacillus salinus</name>
    <dbReference type="NCBI Taxonomy" id="553311"/>
    <lineage>
        <taxon>Bacteria</taxon>
        <taxon>Bacillati</taxon>
        <taxon>Bacillota</taxon>
        <taxon>Bacilli</taxon>
        <taxon>Bacillales</taxon>
        <taxon>Bacillaceae</taxon>
        <taxon>Virgibacillus</taxon>
    </lineage>
</organism>
<proteinExistence type="predicted"/>
<dbReference type="SMART" id="SM00100">
    <property type="entry name" value="cNMP"/>
    <property type="match status" value="1"/>
</dbReference>
<dbReference type="InterPro" id="IPR014710">
    <property type="entry name" value="RmlC-like_jellyroll"/>
</dbReference>
<dbReference type="InterPro" id="IPR000595">
    <property type="entry name" value="cNMP-bd_dom"/>
</dbReference>
<dbReference type="PANTHER" id="PTHR24567:SF26">
    <property type="entry name" value="REGULATORY PROTEIN YEIL"/>
    <property type="match status" value="1"/>
</dbReference>
<dbReference type="RefSeq" id="WP_092494021.1">
    <property type="nucleotide sequence ID" value="NZ_FNKD01000004.1"/>
</dbReference>
<dbReference type="InterPro" id="IPR050397">
    <property type="entry name" value="Env_Response_Regulators"/>
</dbReference>
<reference evidence="7 8" key="1">
    <citation type="submission" date="2016-10" db="EMBL/GenBank/DDBJ databases">
        <authorList>
            <person name="de Groot N.N."/>
        </authorList>
    </citation>
    <scope>NUCLEOTIDE SEQUENCE [LARGE SCALE GENOMIC DNA]</scope>
    <source>
        <strain evidence="7 8">CGMCC 1.10449</strain>
    </source>
</reference>
<dbReference type="SMART" id="SM00419">
    <property type="entry name" value="HTH_CRP"/>
    <property type="match status" value="1"/>
</dbReference>
<evidence type="ECO:0000256" key="3">
    <source>
        <dbReference type="ARBA" id="ARBA00023159"/>
    </source>
</evidence>
<dbReference type="InterPro" id="IPR036388">
    <property type="entry name" value="WH-like_DNA-bd_sf"/>
</dbReference>
<dbReference type="Gene3D" id="2.60.120.10">
    <property type="entry name" value="Jelly Rolls"/>
    <property type="match status" value="1"/>
</dbReference>
<dbReference type="STRING" id="553311.SAMN05216231_3275"/>
<dbReference type="AlphaFoldDB" id="A0A1H1FL05"/>
<dbReference type="EMBL" id="FNKD01000004">
    <property type="protein sequence ID" value="SDR01605.1"/>
    <property type="molecule type" value="Genomic_DNA"/>
</dbReference>
<dbReference type="GO" id="GO:0003677">
    <property type="term" value="F:DNA binding"/>
    <property type="evidence" value="ECO:0007669"/>
    <property type="project" value="UniProtKB-KW"/>
</dbReference>
<dbReference type="InterPro" id="IPR036390">
    <property type="entry name" value="WH_DNA-bd_sf"/>
</dbReference>
<protein>
    <submittedName>
        <fullName evidence="7">CRP/FNR family transcriptional regulator, anaerobic regulatory protein</fullName>
    </submittedName>
</protein>
<dbReference type="Proteomes" id="UP000199444">
    <property type="component" value="Unassembled WGS sequence"/>
</dbReference>
<evidence type="ECO:0000313" key="8">
    <source>
        <dbReference type="Proteomes" id="UP000199444"/>
    </source>
</evidence>
<keyword evidence="2" id="KW-0238">DNA-binding</keyword>
<dbReference type="InterPro" id="IPR018490">
    <property type="entry name" value="cNMP-bd_dom_sf"/>
</dbReference>
<keyword evidence="4" id="KW-0804">Transcription</keyword>
<name>A0A1H1FL05_9BACI</name>
<dbReference type="Gene3D" id="1.10.10.10">
    <property type="entry name" value="Winged helix-like DNA-binding domain superfamily/Winged helix DNA-binding domain"/>
    <property type="match status" value="1"/>
</dbReference>
<gene>
    <name evidence="7" type="ORF">SAMN05216231_3275</name>
</gene>
<accession>A0A1H1FL05</accession>
<dbReference type="PANTHER" id="PTHR24567">
    <property type="entry name" value="CRP FAMILY TRANSCRIPTIONAL REGULATORY PROTEIN"/>
    <property type="match status" value="1"/>
</dbReference>
<dbReference type="InterPro" id="IPR012318">
    <property type="entry name" value="HTH_CRP"/>
</dbReference>
<feature type="domain" description="Cyclic nucleotide-binding" evidence="5">
    <location>
        <begin position="22"/>
        <end position="142"/>
    </location>
</feature>
<dbReference type="GO" id="GO:0005829">
    <property type="term" value="C:cytosol"/>
    <property type="evidence" value="ECO:0007669"/>
    <property type="project" value="TreeGrafter"/>
</dbReference>
<dbReference type="Pfam" id="PF13545">
    <property type="entry name" value="HTH_Crp_2"/>
    <property type="match status" value="1"/>
</dbReference>
<evidence type="ECO:0000259" key="5">
    <source>
        <dbReference type="PROSITE" id="PS50042"/>
    </source>
</evidence>
<dbReference type="Pfam" id="PF00027">
    <property type="entry name" value="cNMP_binding"/>
    <property type="match status" value="1"/>
</dbReference>
<dbReference type="SUPFAM" id="SSF46785">
    <property type="entry name" value="Winged helix' DNA-binding domain"/>
    <property type="match status" value="1"/>
</dbReference>
<evidence type="ECO:0000256" key="2">
    <source>
        <dbReference type="ARBA" id="ARBA00023125"/>
    </source>
</evidence>